<dbReference type="AlphaFoldDB" id="A0A973W3I0"/>
<gene>
    <name evidence="1" type="ORF">HAP48_026410</name>
</gene>
<accession>A0A973W3I0</accession>
<proteinExistence type="predicted"/>
<evidence type="ECO:0000313" key="1">
    <source>
        <dbReference type="EMBL" id="NVI46429.1"/>
    </source>
</evidence>
<dbReference type="EMBL" id="JAAOLE020000001">
    <property type="protein sequence ID" value="NVI46429.1"/>
    <property type="molecule type" value="Genomic_DNA"/>
</dbReference>
<sequence length="81" mass="9651">MNTEIKTLEDFERACNAHDLTYAYSDDGECYRRGRNSEARIEKAAENFPRADVERIWNAMVDRRLVDFARAAFYWRWPNKG</sequence>
<organism evidence="1">
    <name type="scientific">Bradyrhizobium septentrionale</name>
    <dbReference type="NCBI Taxonomy" id="1404411"/>
    <lineage>
        <taxon>Bacteria</taxon>
        <taxon>Pseudomonadati</taxon>
        <taxon>Pseudomonadota</taxon>
        <taxon>Alphaproteobacteria</taxon>
        <taxon>Hyphomicrobiales</taxon>
        <taxon>Nitrobacteraceae</taxon>
        <taxon>Bradyrhizobium</taxon>
    </lineage>
</organism>
<reference evidence="1" key="1">
    <citation type="submission" date="2020-06" db="EMBL/GenBank/DDBJ databases">
        <title>Whole Genome Sequence of Bradyrhizobium sp. Strain 1S1.</title>
        <authorList>
            <person name="Bromfield E.S.P."/>
            <person name="Cloutier S."/>
        </authorList>
    </citation>
    <scope>NUCLEOTIDE SEQUENCE [LARGE SCALE GENOMIC DNA]</scope>
    <source>
        <strain evidence="1">1S1</strain>
    </source>
</reference>
<comment type="caution">
    <text evidence="1">The sequence shown here is derived from an EMBL/GenBank/DDBJ whole genome shotgun (WGS) entry which is preliminary data.</text>
</comment>
<dbReference type="RefSeq" id="WP_166205751.1">
    <property type="nucleotide sequence ID" value="NZ_CP088285.1"/>
</dbReference>
<name>A0A973W3I0_9BRAD</name>
<protein>
    <submittedName>
        <fullName evidence="1">Uncharacterized protein</fullName>
    </submittedName>
</protein>